<dbReference type="PANTHER" id="PTHR43133">
    <property type="entry name" value="RNA POLYMERASE ECF-TYPE SIGMA FACTO"/>
    <property type="match status" value="1"/>
</dbReference>
<keyword evidence="2" id="KW-0805">Transcription regulation</keyword>
<evidence type="ECO:0000313" key="7">
    <source>
        <dbReference type="Proteomes" id="UP000190852"/>
    </source>
</evidence>
<dbReference type="SUPFAM" id="SSF88946">
    <property type="entry name" value="Sigma2 domain of RNA polymerase sigma factors"/>
    <property type="match status" value="1"/>
</dbReference>
<name>A0A1T5DUJ9_9BACT</name>
<gene>
    <name evidence="6" type="ORF">SAMN05660349_02637</name>
</gene>
<dbReference type="SUPFAM" id="SSF88659">
    <property type="entry name" value="Sigma3 and sigma4 domains of RNA polymerase sigma factors"/>
    <property type="match status" value="1"/>
</dbReference>
<organism evidence="6 7">
    <name type="scientific">Parabacteroides chartae</name>
    <dbReference type="NCBI Taxonomy" id="1037355"/>
    <lineage>
        <taxon>Bacteria</taxon>
        <taxon>Pseudomonadati</taxon>
        <taxon>Bacteroidota</taxon>
        <taxon>Bacteroidia</taxon>
        <taxon>Bacteroidales</taxon>
        <taxon>Tannerellaceae</taxon>
        <taxon>Parabacteroides</taxon>
    </lineage>
</organism>
<dbReference type="Pfam" id="PF04542">
    <property type="entry name" value="Sigma70_r2"/>
    <property type="match status" value="1"/>
</dbReference>
<evidence type="ECO:0000313" key="6">
    <source>
        <dbReference type="EMBL" id="SKB75472.1"/>
    </source>
</evidence>
<dbReference type="Gene3D" id="1.10.10.10">
    <property type="entry name" value="Winged helix-like DNA-binding domain superfamily/Winged helix DNA-binding domain"/>
    <property type="match status" value="1"/>
</dbReference>
<protein>
    <submittedName>
        <fullName evidence="6">RNA polymerase sigma-70 factor, ECF subfamily</fullName>
    </submittedName>
</protein>
<evidence type="ECO:0000256" key="1">
    <source>
        <dbReference type="ARBA" id="ARBA00010641"/>
    </source>
</evidence>
<dbReference type="NCBIfam" id="TIGR02937">
    <property type="entry name" value="sigma70-ECF"/>
    <property type="match status" value="1"/>
</dbReference>
<comment type="similarity">
    <text evidence="1">Belongs to the sigma-70 factor family. ECF subfamily.</text>
</comment>
<dbReference type="PANTHER" id="PTHR43133:SF46">
    <property type="entry name" value="RNA POLYMERASE SIGMA-70 FACTOR ECF SUBFAMILY"/>
    <property type="match status" value="1"/>
</dbReference>
<dbReference type="NCBIfam" id="TIGR02985">
    <property type="entry name" value="Sig70_bacteroi1"/>
    <property type="match status" value="1"/>
</dbReference>
<evidence type="ECO:0000259" key="5">
    <source>
        <dbReference type="SMART" id="SM00421"/>
    </source>
</evidence>
<dbReference type="EMBL" id="FUYQ01000021">
    <property type="protein sequence ID" value="SKB75472.1"/>
    <property type="molecule type" value="Genomic_DNA"/>
</dbReference>
<dbReference type="InterPro" id="IPR014327">
    <property type="entry name" value="RNA_pol_sigma70_bacteroid"/>
</dbReference>
<accession>A0A1T5DUJ9</accession>
<dbReference type="GO" id="GO:0016987">
    <property type="term" value="F:sigma factor activity"/>
    <property type="evidence" value="ECO:0007669"/>
    <property type="project" value="UniProtKB-KW"/>
</dbReference>
<feature type="domain" description="HTH luxR-type" evidence="5">
    <location>
        <begin position="121"/>
        <end position="185"/>
    </location>
</feature>
<dbReference type="InterPro" id="IPR007627">
    <property type="entry name" value="RNA_pol_sigma70_r2"/>
</dbReference>
<reference evidence="7" key="1">
    <citation type="submission" date="2017-02" db="EMBL/GenBank/DDBJ databases">
        <authorList>
            <person name="Varghese N."/>
            <person name="Submissions S."/>
        </authorList>
    </citation>
    <scope>NUCLEOTIDE SEQUENCE [LARGE SCALE GENOMIC DNA]</scope>
    <source>
        <strain evidence="7">DSM 24967</strain>
    </source>
</reference>
<dbReference type="GO" id="GO:0003677">
    <property type="term" value="F:DNA binding"/>
    <property type="evidence" value="ECO:0007669"/>
    <property type="project" value="InterPro"/>
</dbReference>
<dbReference type="Pfam" id="PF08281">
    <property type="entry name" value="Sigma70_r4_2"/>
    <property type="match status" value="1"/>
</dbReference>
<evidence type="ECO:0000256" key="2">
    <source>
        <dbReference type="ARBA" id="ARBA00023015"/>
    </source>
</evidence>
<keyword evidence="7" id="KW-1185">Reference proteome</keyword>
<dbReference type="GO" id="GO:0006352">
    <property type="term" value="P:DNA-templated transcription initiation"/>
    <property type="evidence" value="ECO:0007669"/>
    <property type="project" value="InterPro"/>
</dbReference>
<keyword evidence="4" id="KW-0804">Transcription</keyword>
<dbReference type="AlphaFoldDB" id="A0A1T5DUJ9"/>
<dbReference type="InterPro" id="IPR000792">
    <property type="entry name" value="Tscrpt_reg_LuxR_C"/>
</dbReference>
<dbReference type="InterPro" id="IPR036388">
    <property type="entry name" value="WH-like_DNA-bd_sf"/>
</dbReference>
<keyword evidence="3" id="KW-0731">Sigma factor</keyword>
<dbReference type="Gene3D" id="1.10.1740.10">
    <property type="match status" value="1"/>
</dbReference>
<evidence type="ECO:0000256" key="4">
    <source>
        <dbReference type="ARBA" id="ARBA00023163"/>
    </source>
</evidence>
<dbReference type="InterPro" id="IPR039425">
    <property type="entry name" value="RNA_pol_sigma-70-like"/>
</dbReference>
<dbReference type="InterPro" id="IPR013325">
    <property type="entry name" value="RNA_pol_sigma_r2"/>
</dbReference>
<dbReference type="RefSeq" id="WP_079684056.1">
    <property type="nucleotide sequence ID" value="NZ_FUYQ01000021.1"/>
</dbReference>
<dbReference type="InterPro" id="IPR013249">
    <property type="entry name" value="RNA_pol_sigma70_r4_t2"/>
</dbReference>
<sequence length="189" mass="22223">MELLKKIIEGDEDAFRRLFDMYYQRLFHVALYFMKNRQSAEEVVADVFFIIWKRKERLGEIEDLSNYLYTSVKNQALQYLKRNIYKEDNTDLYSIEYIADETNPEVQLLSDECQTLIQEAINSLPPKCKEVFRLILSDKLTHKQIAALLDISEKTVEAHIANAYKKISASVNKKYSSKNLLGQFFIVFV</sequence>
<dbReference type="InterPro" id="IPR013324">
    <property type="entry name" value="RNA_pol_sigma_r3/r4-like"/>
</dbReference>
<evidence type="ECO:0000256" key="3">
    <source>
        <dbReference type="ARBA" id="ARBA00023082"/>
    </source>
</evidence>
<proteinExistence type="inferred from homology"/>
<dbReference type="Proteomes" id="UP000190852">
    <property type="component" value="Unassembled WGS sequence"/>
</dbReference>
<dbReference type="InterPro" id="IPR014284">
    <property type="entry name" value="RNA_pol_sigma-70_dom"/>
</dbReference>
<dbReference type="SMART" id="SM00421">
    <property type="entry name" value="HTH_LUXR"/>
    <property type="match status" value="1"/>
</dbReference>